<evidence type="ECO:0000313" key="1">
    <source>
        <dbReference type="EMBL" id="QJA49822.1"/>
    </source>
</evidence>
<protein>
    <submittedName>
        <fullName evidence="1">Uncharacterized protein</fullName>
    </submittedName>
</protein>
<name>A0A6H1ZQS9_9ZZZZ</name>
<dbReference type="AlphaFoldDB" id="A0A6H1ZQS9"/>
<sequence length="55" mass="6532">MKRSFEEINRLNMILTKLENIEEEKANPVVLDFKWVAEELRKAWVKDALQSPSEN</sequence>
<organism evidence="1">
    <name type="scientific">viral metagenome</name>
    <dbReference type="NCBI Taxonomy" id="1070528"/>
    <lineage>
        <taxon>unclassified sequences</taxon>
        <taxon>metagenomes</taxon>
        <taxon>organismal metagenomes</taxon>
    </lineage>
</organism>
<accession>A0A6H1ZQS9</accession>
<dbReference type="EMBL" id="MT144156">
    <property type="protein sequence ID" value="QJA49822.1"/>
    <property type="molecule type" value="Genomic_DNA"/>
</dbReference>
<gene>
    <name evidence="1" type="ORF">TM448A01495_0030</name>
</gene>
<proteinExistence type="predicted"/>
<reference evidence="1" key="1">
    <citation type="submission" date="2020-03" db="EMBL/GenBank/DDBJ databases">
        <title>The deep terrestrial virosphere.</title>
        <authorList>
            <person name="Holmfeldt K."/>
            <person name="Nilsson E."/>
            <person name="Simone D."/>
            <person name="Lopez-Fernandez M."/>
            <person name="Wu X."/>
            <person name="de Brujin I."/>
            <person name="Lundin D."/>
            <person name="Andersson A."/>
            <person name="Bertilsson S."/>
            <person name="Dopson M."/>
        </authorList>
    </citation>
    <scope>NUCLEOTIDE SEQUENCE</scope>
    <source>
        <strain evidence="1">TM448A01495</strain>
    </source>
</reference>